<reference evidence="1" key="2">
    <citation type="journal article" date="2022" name="New Phytol.">
        <title>Evolutionary transition to the ectomycorrhizal habit in the genomes of a hyperdiverse lineage of mushroom-forming fungi.</title>
        <authorList>
            <person name="Looney B."/>
            <person name="Miyauchi S."/>
            <person name="Morin E."/>
            <person name="Drula E."/>
            <person name="Courty P.E."/>
            <person name="Kohler A."/>
            <person name="Kuo A."/>
            <person name="LaButti K."/>
            <person name="Pangilinan J."/>
            <person name="Lipzen A."/>
            <person name="Riley R."/>
            <person name="Andreopoulos W."/>
            <person name="He G."/>
            <person name="Johnson J."/>
            <person name="Nolan M."/>
            <person name="Tritt A."/>
            <person name="Barry K.W."/>
            <person name="Grigoriev I.V."/>
            <person name="Nagy L.G."/>
            <person name="Hibbett D."/>
            <person name="Henrissat B."/>
            <person name="Matheny P.B."/>
            <person name="Labbe J."/>
            <person name="Martin F.M."/>
        </authorList>
    </citation>
    <scope>NUCLEOTIDE SEQUENCE</scope>
    <source>
        <strain evidence="1">FP105234-sp</strain>
    </source>
</reference>
<evidence type="ECO:0000313" key="2">
    <source>
        <dbReference type="Proteomes" id="UP000814033"/>
    </source>
</evidence>
<dbReference type="Proteomes" id="UP000814033">
    <property type="component" value="Unassembled WGS sequence"/>
</dbReference>
<protein>
    <submittedName>
        <fullName evidence="1">Uncharacterized protein</fullName>
    </submittedName>
</protein>
<sequence length="77" mass="8334">MTEESLTTKAVPCPPVSMSTEDSSCKVELEKSFDTQPESPISDPPLPEVPSTLEAPEGGPLAWLQVLASFFILVNTW</sequence>
<dbReference type="EMBL" id="MU275847">
    <property type="protein sequence ID" value="KAI0052174.1"/>
    <property type="molecule type" value="Genomic_DNA"/>
</dbReference>
<keyword evidence="2" id="KW-1185">Reference proteome</keyword>
<organism evidence="1 2">
    <name type="scientific">Auriscalpium vulgare</name>
    <dbReference type="NCBI Taxonomy" id="40419"/>
    <lineage>
        <taxon>Eukaryota</taxon>
        <taxon>Fungi</taxon>
        <taxon>Dikarya</taxon>
        <taxon>Basidiomycota</taxon>
        <taxon>Agaricomycotina</taxon>
        <taxon>Agaricomycetes</taxon>
        <taxon>Russulales</taxon>
        <taxon>Auriscalpiaceae</taxon>
        <taxon>Auriscalpium</taxon>
    </lineage>
</organism>
<comment type="caution">
    <text evidence="1">The sequence shown here is derived from an EMBL/GenBank/DDBJ whole genome shotgun (WGS) entry which is preliminary data.</text>
</comment>
<evidence type="ECO:0000313" key="1">
    <source>
        <dbReference type="EMBL" id="KAI0052174.1"/>
    </source>
</evidence>
<reference evidence="1" key="1">
    <citation type="submission" date="2021-02" db="EMBL/GenBank/DDBJ databases">
        <authorList>
            <consortium name="DOE Joint Genome Institute"/>
            <person name="Ahrendt S."/>
            <person name="Looney B.P."/>
            <person name="Miyauchi S."/>
            <person name="Morin E."/>
            <person name="Drula E."/>
            <person name="Courty P.E."/>
            <person name="Chicoki N."/>
            <person name="Fauchery L."/>
            <person name="Kohler A."/>
            <person name="Kuo A."/>
            <person name="Labutti K."/>
            <person name="Pangilinan J."/>
            <person name="Lipzen A."/>
            <person name="Riley R."/>
            <person name="Andreopoulos W."/>
            <person name="He G."/>
            <person name="Johnson J."/>
            <person name="Barry K.W."/>
            <person name="Grigoriev I.V."/>
            <person name="Nagy L."/>
            <person name="Hibbett D."/>
            <person name="Henrissat B."/>
            <person name="Matheny P.B."/>
            <person name="Labbe J."/>
            <person name="Martin F."/>
        </authorList>
    </citation>
    <scope>NUCLEOTIDE SEQUENCE</scope>
    <source>
        <strain evidence="1">FP105234-sp</strain>
    </source>
</reference>
<accession>A0ACB8S6Q3</accession>
<proteinExistence type="predicted"/>
<name>A0ACB8S6Q3_9AGAM</name>
<gene>
    <name evidence="1" type="ORF">FA95DRAFT_1553867</name>
</gene>